<comment type="caution">
    <text evidence="2">The sequence shown here is derived from an EMBL/GenBank/DDBJ whole genome shotgun (WGS) entry which is preliminary data.</text>
</comment>
<dbReference type="AlphaFoldDB" id="A0AAD7CHP6"/>
<evidence type="ECO:0000256" key="1">
    <source>
        <dbReference type="SAM" id="MobiDB-lite"/>
    </source>
</evidence>
<accession>A0AAD7CHP6</accession>
<sequence>MNSAITIAPFRALPAALILVCHIRFTDRALTSVHKISQLACPIRFNPLLCLKFECLSARMISGRLFTTATNLMADVSRNPFRASARTPSTQNPLPVQRSAPLVAPPPTSDPMGLTDEAPPAYSAGPDVYQGESTVEYGPSRPFQPAPLPLRQQPSGGGYAVPLQHPQNTGWAPPQQAPSLWQQLRNPNPNLN</sequence>
<feature type="region of interest" description="Disordered" evidence="1">
    <location>
        <begin position="83"/>
        <end position="192"/>
    </location>
</feature>
<gene>
    <name evidence="2" type="ORF">B0H17DRAFT_1215353</name>
</gene>
<protein>
    <submittedName>
        <fullName evidence="2">Uncharacterized protein</fullName>
    </submittedName>
</protein>
<name>A0AAD7CHP6_MYCRO</name>
<evidence type="ECO:0000313" key="2">
    <source>
        <dbReference type="EMBL" id="KAJ7649271.1"/>
    </source>
</evidence>
<proteinExistence type="predicted"/>
<dbReference type="Proteomes" id="UP001221757">
    <property type="component" value="Unassembled WGS sequence"/>
</dbReference>
<dbReference type="EMBL" id="JARKIE010000366">
    <property type="protein sequence ID" value="KAJ7649271.1"/>
    <property type="molecule type" value="Genomic_DNA"/>
</dbReference>
<keyword evidence="3" id="KW-1185">Reference proteome</keyword>
<organism evidence="2 3">
    <name type="scientific">Mycena rosella</name>
    <name type="common">Pink bonnet</name>
    <name type="synonym">Agaricus rosellus</name>
    <dbReference type="NCBI Taxonomy" id="1033263"/>
    <lineage>
        <taxon>Eukaryota</taxon>
        <taxon>Fungi</taxon>
        <taxon>Dikarya</taxon>
        <taxon>Basidiomycota</taxon>
        <taxon>Agaricomycotina</taxon>
        <taxon>Agaricomycetes</taxon>
        <taxon>Agaricomycetidae</taxon>
        <taxon>Agaricales</taxon>
        <taxon>Marasmiineae</taxon>
        <taxon>Mycenaceae</taxon>
        <taxon>Mycena</taxon>
    </lineage>
</organism>
<feature type="compositionally biased region" description="Polar residues" evidence="1">
    <location>
        <begin position="177"/>
        <end position="192"/>
    </location>
</feature>
<evidence type="ECO:0000313" key="3">
    <source>
        <dbReference type="Proteomes" id="UP001221757"/>
    </source>
</evidence>
<reference evidence="2" key="1">
    <citation type="submission" date="2023-03" db="EMBL/GenBank/DDBJ databases">
        <title>Massive genome expansion in bonnet fungi (Mycena s.s.) driven by repeated elements and novel gene families across ecological guilds.</title>
        <authorList>
            <consortium name="Lawrence Berkeley National Laboratory"/>
            <person name="Harder C.B."/>
            <person name="Miyauchi S."/>
            <person name="Viragh M."/>
            <person name="Kuo A."/>
            <person name="Thoen E."/>
            <person name="Andreopoulos B."/>
            <person name="Lu D."/>
            <person name="Skrede I."/>
            <person name="Drula E."/>
            <person name="Henrissat B."/>
            <person name="Morin E."/>
            <person name="Kohler A."/>
            <person name="Barry K."/>
            <person name="LaButti K."/>
            <person name="Morin E."/>
            <person name="Salamov A."/>
            <person name="Lipzen A."/>
            <person name="Mereny Z."/>
            <person name="Hegedus B."/>
            <person name="Baldrian P."/>
            <person name="Stursova M."/>
            <person name="Weitz H."/>
            <person name="Taylor A."/>
            <person name="Grigoriev I.V."/>
            <person name="Nagy L.G."/>
            <person name="Martin F."/>
            <person name="Kauserud H."/>
        </authorList>
    </citation>
    <scope>NUCLEOTIDE SEQUENCE</scope>
    <source>
        <strain evidence="2">CBHHK067</strain>
    </source>
</reference>